<accession>A0A2X3BS42</accession>
<dbReference type="AlphaFoldDB" id="A0A2X3BS42"/>
<gene>
    <name evidence="3" type="ORF">HHJ67_00420</name>
    <name evidence="4" type="ORF">NCTC11820_00098</name>
    <name evidence="5" type="ORF">NCTC11820_02125</name>
</gene>
<dbReference type="Proteomes" id="UP000250245">
    <property type="component" value="Unassembled WGS sequence"/>
</dbReference>
<evidence type="ECO:0000313" key="7">
    <source>
        <dbReference type="Proteomes" id="UP000553981"/>
    </source>
</evidence>
<dbReference type="RefSeq" id="WP_013188847.1">
    <property type="nucleotide sequence ID" value="NZ_CAMYEK010000003.1"/>
</dbReference>
<keyword evidence="1" id="KW-0812">Transmembrane</keyword>
<dbReference type="EMBL" id="JABCUI010000001">
    <property type="protein sequence ID" value="NMW86227.1"/>
    <property type="molecule type" value="Genomic_DNA"/>
</dbReference>
<organism evidence="5 6">
    <name type="scientific">Mobiluncus curtisii</name>
    <dbReference type="NCBI Taxonomy" id="2051"/>
    <lineage>
        <taxon>Bacteria</taxon>
        <taxon>Bacillati</taxon>
        <taxon>Actinomycetota</taxon>
        <taxon>Actinomycetes</taxon>
        <taxon>Actinomycetales</taxon>
        <taxon>Actinomycetaceae</taxon>
        <taxon>Mobiluncus</taxon>
    </lineage>
</organism>
<dbReference type="OMA" id="HMHERQA"/>
<dbReference type="Proteomes" id="UP000553981">
    <property type="component" value="Unassembled WGS sequence"/>
</dbReference>
<keyword evidence="1" id="KW-0472">Membrane</keyword>
<protein>
    <submittedName>
        <fullName evidence="3">LytR C-terminal domain-containing protein</fullName>
    </submittedName>
</protein>
<dbReference type="InterPro" id="IPR027381">
    <property type="entry name" value="LytR/CpsA/Psr_C"/>
</dbReference>
<sequence>MPRIEAKDLIGQGDSKEIRIKRRRRTLARQTVIFGWIVLAMAAVLVVSLPFAMGLVSLPFGNSFVLSEEAKAKAPPCTPKGKPVSLKGVTVNIFNGSSQNGLATQTAQRLKEFGVKVNVVGNSPDSYAGAARINTSKKNIAKAFSLARALPEADVRIDLNRGAEINILLGEQFQGALAMDNLSDGDLGPYPQAPKNCQELD</sequence>
<evidence type="ECO:0000313" key="4">
    <source>
        <dbReference type="EMBL" id="SQB63330.1"/>
    </source>
</evidence>
<evidence type="ECO:0000256" key="1">
    <source>
        <dbReference type="SAM" id="Phobius"/>
    </source>
</evidence>
<dbReference type="Pfam" id="PF13399">
    <property type="entry name" value="LytR_C"/>
    <property type="match status" value="1"/>
</dbReference>
<dbReference type="Gene3D" id="3.30.70.2390">
    <property type="match status" value="1"/>
</dbReference>
<dbReference type="EMBL" id="UASJ01000012">
    <property type="protein sequence ID" value="SQC02166.1"/>
    <property type="molecule type" value="Genomic_DNA"/>
</dbReference>
<proteinExistence type="predicted"/>
<feature type="domain" description="LytR/CpsA/Psr regulator C-terminal" evidence="2">
    <location>
        <begin position="89"/>
        <end position="173"/>
    </location>
</feature>
<feature type="transmembrane region" description="Helical" evidence="1">
    <location>
        <begin position="31"/>
        <end position="53"/>
    </location>
</feature>
<evidence type="ECO:0000259" key="2">
    <source>
        <dbReference type="Pfam" id="PF13399"/>
    </source>
</evidence>
<dbReference type="EMBL" id="UASJ01000001">
    <property type="protein sequence ID" value="SQB63330.1"/>
    <property type="molecule type" value="Genomic_DNA"/>
</dbReference>
<name>A0A2X3BS42_9ACTO</name>
<evidence type="ECO:0000313" key="6">
    <source>
        <dbReference type="Proteomes" id="UP000250245"/>
    </source>
</evidence>
<reference evidence="3 7" key="2">
    <citation type="submission" date="2020-04" db="EMBL/GenBank/DDBJ databases">
        <title>Antimicrobial susceptibility and clonality of vaginal-derived multi-drug resistant Mobiluncus isolates in China.</title>
        <authorList>
            <person name="Zhang X."/>
        </authorList>
    </citation>
    <scope>NUCLEOTIDE SEQUENCE [LARGE SCALE GENOMIC DNA]</scope>
    <source>
        <strain evidence="3 7">19</strain>
    </source>
</reference>
<dbReference type="GeneID" id="55564750"/>
<reference evidence="5 6" key="1">
    <citation type="submission" date="2018-06" db="EMBL/GenBank/DDBJ databases">
        <authorList>
            <consortium name="Pathogen Informatics"/>
            <person name="Doyle S."/>
        </authorList>
    </citation>
    <scope>NUCLEOTIDE SEQUENCE [LARGE SCALE GENOMIC DNA]</scope>
    <source>
        <strain evidence="5 6">NCTC11820</strain>
    </source>
</reference>
<evidence type="ECO:0000313" key="3">
    <source>
        <dbReference type="EMBL" id="NMW86227.1"/>
    </source>
</evidence>
<evidence type="ECO:0000313" key="5">
    <source>
        <dbReference type="EMBL" id="SQC02166.1"/>
    </source>
</evidence>
<keyword evidence="1" id="KW-1133">Transmembrane helix</keyword>